<feature type="transmembrane region" description="Helical" evidence="1">
    <location>
        <begin position="20"/>
        <end position="38"/>
    </location>
</feature>
<keyword evidence="1" id="KW-0472">Membrane</keyword>
<dbReference type="EMBL" id="UZAK01037194">
    <property type="protein sequence ID" value="VDP58058.1"/>
    <property type="molecule type" value="Genomic_DNA"/>
</dbReference>
<keyword evidence="1" id="KW-0812">Transmembrane</keyword>
<protein>
    <submittedName>
        <fullName evidence="2 4">Uncharacterized protein</fullName>
    </submittedName>
</protein>
<dbReference type="Proteomes" id="UP000279833">
    <property type="component" value="Unassembled WGS sequence"/>
</dbReference>
<accession>A0A183KIY1</accession>
<dbReference type="AlphaFoldDB" id="A0A183KIY1"/>
<evidence type="ECO:0000313" key="4">
    <source>
        <dbReference type="WBParaSite" id="SCUD_0001499001-mRNA-1"/>
    </source>
</evidence>
<name>A0A183KIY1_9TREM</name>
<reference evidence="2 3" key="2">
    <citation type="submission" date="2018-11" db="EMBL/GenBank/DDBJ databases">
        <authorList>
            <consortium name="Pathogen Informatics"/>
        </authorList>
    </citation>
    <scope>NUCLEOTIDE SEQUENCE [LARGE SCALE GENOMIC DNA]</scope>
    <source>
        <strain evidence="2">Dakar</strain>
        <strain evidence="3">Dakar, Senegal</strain>
    </source>
</reference>
<organism evidence="4">
    <name type="scientific">Schistosoma curassoni</name>
    <dbReference type="NCBI Taxonomy" id="6186"/>
    <lineage>
        <taxon>Eukaryota</taxon>
        <taxon>Metazoa</taxon>
        <taxon>Spiralia</taxon>
        <taxon>Lophotrochozoa</taxon>
        <taxon>Platyhelminthes</taxon>
        <taxon>Trematoda</taxon>
        <taxon>Digenea</taxon>
        <taxon>Strigeidida</taxon>
        <taxon>Schistosomatoidea</taxon>
        <taxon>Schistosomatidae</taxon>
        <taxon>Schistosoma</taxon>
    </lineage>
</organism>
<evidence type="ECO:0000256" key="1">
    <source>
        <dbReference type="SAM" id="Phobius"/>
    </source>
</evidence>
<evidence type="ECO:0000313" key="3">
    <source>
        <dbReference type="Proteomes" id="UP000279833"/>
    </source>
</evidence>
<proteinExistence type="predicted"/>
<evidence type="ECO:0000313" key="2">
    <source>
        <dbReference type="EMBL" id="VDP58058.1"/>
    </source>
</evidence>
<dbReference type="WBParaSite" id="SCUD_0001499001-mRNA-1">
    <property type="protein sequence ID" value="SCUD_0001499001-mRNA-1"/>
    <property type="gene ID" value="SCUD_0001499001"/>
</dbReference>
<keyword evidence="3" id="KW-1185">Reference proteome</keyword>
<gene>
    <name evidence="2" type="ORF">SCUD_LOCUS14987</name>
</gene>
<keyword evidence="1" id="KW-1133">Transmembrane helix</keyword>
<reference evidence="4" key="1">
    <citation type="submission" date="2016-06" db="UniProtKB">
        <authorList>
            <consortium name="WormBaseParasite"/>
        </authorList>
    </citation>
    <scope>IDENTIFICATION</scope>
</reference>
<sequence length="45" mass="5583">MTNMRFFSCMDRHNMTFKLVFTYEAATTSVTHMFWFFMHNSMFQK</sequence>